<evidence type="ECO:0000313" key="2">
    <source>
        <dbReference type="Proteomes" id="UP001148737"/>
    </source>
</evidence>
<sequence length="289" mass="30742">MAPLTWFITGGSSGLGHVLALHVLAAGHQVIATVRSRTKSAKAVEAIETNGGKIIELDIAKAETIADAAKQAESFYGHIDVLVNNAGYSLLGAFEDMIDEENYLQFETNFFGPLRLIRALLPGMRQRQSGTIVNVTSIAALDGLPSCSMYAASKFAFEGFSESLARELTPFNISVLIVEPGAFRTNFLAAAQRNQTGLSAPYVGGPVNAVLDKFDTMEGTQTGDPVKAVARIFEVVTGDGEAGSLKGKILRLPLGPDCVARIEAKLKNVSHDLESAREVALSTNCDDIV</sequence>
<keyword evidence="2" id="KW-1185">Reference proteome</keyword>
<protein>
    <submittedName>
        <fullName evidence="1">Uncharacterized protein</fullName>
    </submittedName>
</protein>
<name>A0ACC1R388_9HYPO</name>
<proteinExistence type="predicted"/>
<organism evidence="1 2">
    <name type="scientific">Lecanicillium saksenae</name>
    <dbReference type="NCBI Taxonomy" id="468837"/>
    <lineage>
        <taxon>Eukaryota</taxon>
        <taxon>Fungi</taxon>
        <taxon>Dikarya</taxon>
        <taxon>Ascomycota</taxon>
        <taxon>Pezizomycotina</taxon>
        <taxon>Sordariomycetes</taxon>
        <taxon>Hypocreomycetidae</taxon>
        <taxon>Hypocreales</taxon>
        <taxon>Cordycipitaceae</taxon>
        <taxon>Lecanicillium</taxon>
    </lineage>
</organism>
<reference evidence="1" key="1">
    <citation type="submission" date="2022-07" db="EMBL/GenBank/DDBJ databases">
        <title>Genome Sequence of Lecanicillium saksenae.</title>
        <authorList>
            <person name="Buettner E."/>
        </authorList>
    </citation>
    <scope>NUCLEOTIDE SEQUENCE</scope>
    <source>
        <strain evidence="1">VT-O1</strain>
    </source>
</reference>
<accession>A0ACC1R388</accession>
<comment type="caution">
    <text evidence="1">The sequence shown here is derived from an EMBL/GenBank/DDBJ whole genome shotgun (WGS) entry which is preliminary data.</text>
</comment>
<dbReference type="EMBL" id="JANAKD010000094">
    <property type="protein sequence ID" value="KAJ3497714.1"/>
    <property type="molecule type" value="Genomic_DNA"/>
</dbReference>
<dbReference type="Proteomes" id="UP001148737">
    <property type="component" value="Unassembled WGS sequence"/>
</dbReference>
<evidence type="ECO:0000313" key="1">
    <source>
        <dbReference type="EMBL" id="KAJ3497714.1"/>
    </source>
</evidence>
<gene>
    <name evidence="1" type="ORF">NLG97_g1685</name>
</gene>